<comment type="caution">
    <text evidence="1">The sequence shown here is derived from an EMBL/GenBank/DDBJ whole genome shotgun (WGS) entry which is preliminary data.</text>
</comment>
<dbReference type="Proteomes" id="UP000765509">
    <property type="component" value="Unassembled WGS sequence"/>
</dbReference>
<keyword evidence="2" id="KW-1185">Reference proteome</keyword>
<dbReference type="AlphaFoldDB" id="A0A9Q3J4H2"/>
<evidence type="ECO:0000313" key="2">
    <source>
        <dbReference type="Proteomes" id="UP000765509"/>
    </source>
</evidence>
<evidence type="ECO:0000313" key="1">
    <source>
        <dbReference type="EMBL" id="MBW0555145.1"/>
    </source>
</evidence>
<accession>A0A9Q3J4H2</accession>
<protein>
    <submittedName>
        <fullName evidence="1">Uncharacterized protein</fullName>
    </submittedName>
</protein>
<proteinExistence type="predicted"/>
<gene>
    <name evidence="1" type="ORF">O181_094860</name>
</gene>
<reference evidence="1" key="1">
    <citation type="submission" date="2021-03" db="EMBL/GenBank/DDBJ databases">
        <title>Draft genome sequence of rust myrtle Austropuccinia psidii MF-1, a brazilian biotype.</title>
        <authorList>
            <person name="Quecine M.C."/>
            <person name="Pachon D.M.R."/>
            <person name="Bonatelli M.L."/>
            <person name="Correr F.H."/>
            <person name="Franceschini L.M."/>
            <person name="Leite T.F."/>
            <person name="Margarido G.R.A."/>
            <person name="Almeida C.A."/>
            <person name="Ferrarezi J.A."/>
            <person name="Labate C.A."/>
        </authorList>
    </citation>
    <scope>NUCLEOTIDE SEQUENCE</scope>
    <source>
        <strain evidence="1">MF-1</strain>
    </source>
</reference>
<organism evidence="1 2">
    <name type="scientific">Austropuccinia psidii MF-1</name>
    <dbReference type="NCBI Taxonomy" id="1389203"/>
    <lineage>
        <taxon>Eukaryota</taxon>
        <taxon>Fungi</taxon>
        <taxon>Dikarya</taxon>
        <taxon>Basidiomycota</taxon>
        <taxon>Pucciniomycotina</taxon>
        <taxon>Pucciniomycetes</taxon>
        <taxon>Pucciniales</taxon>
        <taxon>Sphaerophragmiaceae</taxon>
        <taxon>Austropuccinia</taxon>
    </lineage>
</organism>
<dbReference type="EMBL" id="AVOT02062045">
    <property type="protein sequence ID" value="MBW0555145.1"/>
    <property type="molecule type" value="Genomic_DNA"/>
</dbReference>
<name>A0A9Q3J4H2_9BASI</name>
<sequence length="128" mass="14219">MPTIPYAFPGSQFFTHKFLTLVQAPDNSNNCLRQGSLATALTLAYGGAGTQHFTPKSSRLCRFPTIQKIAGAGFQQFTCKFLRLYRFLTLHRHILTLEQVPNISDHSLHLGSLPTILKIICTANNNTV</sequence>